<evidence type="ECO:0000313" key="2">
    <source>
        <dbReference type="Proteomes" id="UP001157006"/>
    </source>
</evidence>
<reference evidence="1 2" key="1">
    <citation type="submission" date="2023-01" db="EMBL/GenBank/DDBJ databases">
        <authorList>
            <person name="Kreplak J."/>
        </authorList>
    </citation>
    <scope>NUCLEOTIDE SEQUENCE [LARGE SCALE GENOMIC DNA]</scope>
</reference>
<dbReference type="AlphaFoldDB" id="A0AAV0YRL4"/>
<accession>A0AAV0YRL4</accession>
<evidence type="ECO:0000313" key="1">
    <source>
        <dbReference type="EMBL" id="CAI8588761.1"/>
    </source>
</evidence>
<keyword evidence="2" id="KW-1185">Reference proteome</keyword>
<protein>
    <submittedName>
        <fullName evidence="1">Uncharacterized protein</fullName>
    </submittedName>
</protein>
<dbReference type="EMBL" id="OX451736">
    <property type="protein sequence ID" value="CAI8588761.1"/>
    <property type="molecule type" value="Genomic_DNA"/>
</dbReference>
<sequence length="90" mass="10219">MLELWLNKSKESQEVKNSISVVEPADGTDSKKILIKNLNLERIKKINAIVKDLMNLDVSDFESDEDLENCMDSLMDEDQRPLDGILLALV</sequence>
<dbReference type="Proteomes" id="UP001157006">
    <property type="component" value="Chromosome 1L"/>
</dbReference>
<organism evidence="1 2">
    <name type="scientific">Vicia faba</name>
    <name type="common">Broad bean</name>
    <name type="synonym">Faba vulgaris</name>
    <dbReference type="NCBI Taxonomy" id="3906"/>
    <lineage>
        <taxon>Eukaryota</taxon>
        <taxon>Viridiplantae</taxon>
        <taxon>Streptophyta</taxon>
        <taxon>Embryophyta</taxon>
        <taxon>Tracheophyta</taxon>
        <taxon>Spermatophyta</taxon>
        <taxon>Magnoliopsida</taxon>
        <taxon>eudicotyledons</taxon>
        <taxon>Gunneridae</taxon>
        <taxon>Pentapetalae</taxon>
        <taxon>rosids</taxon>
        <taxon>fabids</taxon>
        <taxon>Fabales</taxon>
        <taxon>Fabaceae</taxon>
        <taxon>Papilionoideae</taxon>
        <taxon>50 kb inversion clade</taxon>
        <taxon>NPAAA clade</taxon>
        <taxon>Hologalegina</taxon>
        <taxon>IRL clade</taxon>
        <taxon>Fabeae</taxon>
        <taxon>Vicia</taxon>
    </lineage>
</organism>
<name>A0AAV0YRL4_VICFA</name>
<gene>
    <name evidence="1" type="ORF">VFH_I363400</name>
</gene>
<proteinExistence type="predicted"/>